<evidence type="ECO:0000256" key="1">
    <source>
        <dbReference type="SAM" id="MobiDB-lite"/>
    </source>
</evidence>
<feature type="compositionally biased region" description="Acidic residues" evidence="1">
    <location>
        <begin position="131"/>
        <end position="152"/>
    </location>
</feature>
<feature type="compositionally biased region" description="Polar residues" evidence="1">
    <location>
        <begin position="376"/>
        <end position="393"/>
    </location>
</feature>
<dbReference type="Proteomes" id="UP001310594">
    <property type="component" value="Unassembled WGS sequence"/>
</dbReference>
<name>A0AAN7WEX1_9PEZI</name>
<dbReference type="GO" id="GO:0031145">
    <property type="term" value="P:anaphase-promoting complex-dependent catabolic process"/>
    <property type="evidence" value="ECO:0007669"/>
    <property type="project" value="InterPro"/>
</dbReference>
<proteinExistence type="predicted"/>
<evidence type="ECO:0000313" key="2">
    <source>
        <dbReference type="EMBL" id="KAK5702900.1"/>
    </source>
</evidence>
<dbReference type="AlphaFoldDB" id="A0AAN7WEX1"/>
<protein>
    <submittedName>
        <fullName evidence="2">Uncharacterized protein</fullName>
    </submittedName>
</protein>
<feature type="compositionally biased region" description="Acidic residues" evidence="1">
    <location>
        <begin position="233"/>
        <end position="243"/>
    </location>
</feature>
<dbReference type="InterPro" id="IPR008402">
    <property type="entry name" value="APC_su15/mnd2"/>
</dbReference>
<sequence>MLSLPLIPPTFDSTPILPTAFRPRPDSPEPPASTTQHNPQLARQLQQHRDEQRKIHNTRAPLALLAADEAAIAARKAAIRNFGAYWIRPPGIPKTLQAMNEEEIERLEMEEQARVEQVNRDLQARQQVLDAQEDADPEADEGERDLDDEIPDAPETAADMSFNEESILEGNSILVDQQQQLGLQEEEEEAQHAVELEEAELMGVAQDEEELGIERDLDDSVPEAGSYQHTDTELEESDSDSELQDSFAVQSVRRSARVEQSAQAAFGSQSRPLQAHSQAMGGLQQRMRAQHITAMADNVDDVSAAARLRPSNPPPLPPKPVGYIPKKPKGKQPAQRDVVAPPSRRPPVPGPAIESLSVTNNDITTRREMEIPPRTPNTIGPSMASTPTSTHQLITRPPRESVYKFRELPNVPERQRARDWPHAFTVNVEVQLLKPRHLYWLGRPPPLEVIGRVETIPYMSMIHSHEQMQDQLVRLAGDIFKLNLWEIDRWRYSLVGSCDSVRDSAVPVDFAELLAASKKGGWTWTLSIVEVKKDNRGRWASLGDEYWVKKPPETETSTEAGSIGKQ</sequence>
<gene>
    <name evidence="2" type="ORF">LTR97_003846</name>
</gene>
<feature type="region of interest" description="Disordered" evidence="1">
    <location>
        <begin position="1"/>
        <end position="51"/>
    </location>
</feature>
<dbReference type="GO" id="GO:0005680">
    <property type="term" value="C:anaphase-promoting complex"/>
    <property type="evidence" value="ECO:0007669"/>
    <property type="project" value="InterPro"/>
</dbReference>
<evidence type="ECO:0000313" key="3">
    <source>
        <dbReference type="Proteomes" id="UP001310594"/>
    </source>
</evidence>
<feature type="compositionally biased region" description="Polar residues" evidence="1">
    <location>
        <begin position="247"/>
        <end position="277"/>
    </location>
</feature>
<comment type="caution">
    <text evidence="2">The sequence shown here is derived from an EMBL/GenBank/DDBJ whole genome shotgun (WGS) entry which is preliminary data.</text>
</comment>
<accession>A0AAN7WEX1</accession>
<dbReference type="EMBL" id="JAVRQU010000005">
    <property type="protein sequence ID" value="KAK5702900.1"/>
    <property type="molecule type" value="Genomic_DNA"/>
</dbReference>
<feature type="compositionally biased region" description="Polar residues" evidence="1">
    <location>
        <begin position="32"/>
        <end position="45"/>
    </location>
</feature>
<feature type="region of interest" description="Disordered" evidence="1">
    <location>
        <begin position="371"/>
        <end position="395"/>
    </location>
</feature>
<feature type="region of interest" description="Disordered" evidence="1">
    <location>
        <begin position="130"/>
        <end position="154"/>
    </location>
</feature>
<feature type="region of interest" description="Disordered" evidence="1">
    <location>
        <begin position="306"/>
        <end position="355"/>
    </location>
</feature>
<reference evidence="2" key="1">
    <citation type="submission" date="2023-08" db="EMBL/GenBank/DDBJ databases">
        <title>Black Yeasts Isolated from many extreme environments.</title>
        <authorList>
            <person name="Coleine C."/>
            <person name="Stajich J.E."/>
            <person name="Selbmann L."/>
        </authorList>
    </citation>
    <scope>NUCLEOTIDE SEQUENCE</scope>
    <source>
        <strain evidence="2">CCFEE 5810</strain>
    </source>
</reference>
<feature type="compositionally biased region" description="Acidic residues" evidence="1">
    <location>
        <begin position="206"/>
        <end position="221"/>
    </location>
</feature>
<feature type="region of interest" description="Disordered" evidence="1">
    <location>
        <begin position="206"/>
        <end position="286"/>
    </location>
</feature>
<organism evidence="2 3">
    <name type="scientific">Elasticomyces elasticus</name>
    <dbReference type="NCBI Taxonomy" id="574655"/>
    <lineage>
        <taxon>Eukaryota</taxon>
        <taxon>Fungi</taxon>
        <taxon>Dikarya</taxon>
        <taxon>Ascomycota</taxon>
        <taxon>Pezizomycotina</taxon>
        <taxon>Dothideomycetes</taxon>
        <taxon>Dothideomycetidae</taxon>
        <taxon>Mycosphaerellales</taxon>
        <taxon>Teratosphaeriaceae</taxon>
        <taxon>Elasticomyces</taxon>
    </lineage>
</organism>
<feature type="compositionally biased region" description="Pro residues" evidence="1">
    <location>
        <begin position="311"/>
        <end position="320"/>
    </location>
</feature>
<dbReference type="Pfam" id="PF05841">
    <property type="entry name" value="Apc15p"/>
    <property type="match status" value="1"/>
</dbReference>